<keyword evidence="2" id="KW-1185">Reference proteome</keyword>
<dbReference type="EMBL" id="JAUEPT010000025">
    <property type="protein sequence ID" value="KAK0442566.1"/>
    <property type="molecule type" value="Genomic_DNA"/>
</dbReference>
<proteinExistence type="predicted"/>
<dbReference type="AlphaFoldDB" id="A0AA39JGW6"/>
<evidence type="ECO:0000313" key="1">
    <source>
        <dbReference type="EMBL" id="KAK0442566.1"/>
    </source>
</evidence>
<protein>
    <submittedName>
        <fullName evidence="1">Uncharacterized protein</fullName>
    </submittedName>
</protein>
<accession>A0AA39JGW6</accession>
<reference evidence="1" key="1">
    <citation type="submission" date="2023-06" db="EMBL/GenBank/DDBJ databases">
        <authorList>
            <consortium name="Lawrence Berkeley National Laboratory"/>
            <person name="Ahrendt S."/>
            <person name="Sahu N."/>
            <person name="Indic B."/>
            <person name="Wong-Bajracharya J."/>
            <person name="Merenyi Z."/>
            <person name="Ke H.-M."/>
            <person name="Monk M."/>
            <person name="Kocsube S."/>
            <person name="Drula E."/>
            <person name="Lipzen A."/>
            <person name="Balint B."/>
            <person name="Henrissat B."/>
            <person name="Andreopoulos B."/>
            <person name="Martin F.M."/>
            <person name="Harder C.B."/>
            <person name="Rigling D."/>
            <person name="Ford K.L."/>
            <person name="Foster G.D."/>
            <person name="Pangilinan J."/>
            <person name="Papanicolaou A."/>
            <person name="Barry K."/>
            <person name="LaButti K."/>
            <person name="Viragh M."/>
            <person name="Koriabine M."/>
            <person name="Yan M."/>
            <person name="Riley R."/>
            <person name="Champramary S."/>
            <person name="Plett K.L."/>
            <person name="Tsai I.J."/>
            <person name="Slot J."/>
            <person name="Sipos G."/>
            <person name="Plett J."/>
            <person name="Nagy L.G."/>
            <person name="Grigoriev I.V."/>
        </authorList>
    </citation>
    <scope>NUCLEOTIDE SEQUENCE</scope>
    <source>
        <strain evidence="1">FPL87.14</strain>
    </source>
</reference>
<name>A0AA39JGW6_9AGAR</name>
<comment type="caution">
    <text evidence="1">The sequence shown here is derived from an EMBL/GenBank/DDBJ whole genome shotgun (WGS) entry which is preliminary data.</text>
</comment>
<gene>
    <name evidence="1" type="ORF">EV421DRAFT_2019384</name>
</gene>
<evidence type="ECO:0000313" key="2">
    <source>
        <dbReference type="Proteomes" id="UP001175226"/>
    </source>
</evidence>
<organism evidence="1 2">
    <name type="scientific">Armillaria borealis</name>
    <dbReference type="NCBI Taxonomy" id="47425"/>
    <lineage>
        <taxon>Eukaryota</taxon>
        <taxon>Fungi</taxon>
        <taxon>Dikarya</taxon>
        <taxon>Basidiomycota</taxon>
        <taxon>Agaricomycotina</taxon>
        <taxon>Agaricomycetes</taxon>
        <taxon>Agaricomycetidae</taxon>
        <taxon>Agaricales</taxon>
        <taxon>Marasmiineae</taxon>
        <taxon>Physalacriaceae</taxon>
        <taxon>Armillaria</taxon>
    </lineage>
</organism>
<sequence length="560" mass="62586">MSGADMSGGGSVEYEHGPWAFFDDPSKGVLAVGVIVLSKVLYGITVLADEDGHDGLLADRTECRTEIYEARESRLFHVQSHSEVAMNVAAFPPNLESDDTLLSCAWLFKPQKLGRLKPLSSHTAPSSTCDEEMFYAVGWRDLGISPLNGVWSSSLLYRVSFAAAERETSDIYTKLGIIVTLEVRQSMRCHSPFFASLDDVRERLSRPKDGLQKMFVDHLNRNIEVFRIIATNLFVVQRCLACACPPFLRRHNGYCQVFSPSGVFVVTSAASSRRASHAQGCLLETKPVEHIQICGCWGDFLRMIGQPNGVSPTYYTIFLSLPFVSLLVEKSHQRRVSFLQHQGPPGFKPTSHSKAAMNSTPFLARLGRYGPGPRKKHGWLDSAAFNQDDYDGRTSFLPVFTAASRGWGNISARVSYLYTLSVIVTLWRSHFKPVLLKNFVHRSEESSHGRSAQPSVLVRGLSWADAYPDGLFYRRCAQSGMRVLAPRQRAVSRWKEQTFVQSLVIRDKDGVIPQFSYGGLVNSYVKVHTIGFSHHKLCAAVYVSTTQKFDLILMLVEVRK</sequence>
<dbReference type="Proteomes" id="UP001175226">
    <property type="component" value="Unassembled WGS sequence"/>
</dbReference>